<proteinExistence type="predicted"/>
<dbReference type="GO" id="GO:0016747">
    <property type="term" value="F:acyltransferase activity, transferring groups other than amino-acyl groups"/>
    <property type="evidence" value="ECO:0007669"/>
    <property type="project" value="InterPro"/>
</dbReference>
<organism evidence="2">
    <name type="scientific">bioreactor metagenome</name>
    <dbReference type="NCBI Taxonomy" id="1076179"/>
    <lineage>
        <taxon>unclassified sequences</taxon>
        <taxon>metagenomes</taxon>
        <taxon>ecological metagenomes</taxon>
    </lineage>
</organism>
<dbReference type="AlphaFoldDB" id="A0A644WNR7"/>
<protein>
    <recommendedName>
        <fullName evidence="1">N-acetyltransferase domain-containing protein</fullName>
    </recommendedName>
</protein>
<dbReference type="InterPro" id="IPR016181">
    <property type="entry name" value="Acyl_CoA_acyltransferase"/>
</dbReference>
<feature type="domain" description="N-acetyltransferase" evidence="1">
    <location>
        <begin position="1"/>
        <end position="152"/>
    </location>
</feature>
<comment type="caution">
    <text evidence="2">The sequence shown here is derived from an EMBL/GenBank/DDBJ whole genome shotgun (WGS) entry which is preliminary data.</text>
</comment>
<gene>
    <name evidence="2" type="ORF">SDC9_50141</name>
</gene>
<sequence length="152" mass="17600">MDERVVAQLGSRDVDAVQPLFHEVFTQPPWNDDWSDTTRLRRYLLDLLEPSGSLCFGLYKQGVLIGLSLGRVLHWYSGTEYHIQEFCIKKCEQAKGLGADFLVRMEPLLLQQGIESILLSTNRTAPSYEFYRKQGFNELADYIHLYKNIPKE</sequence>
<dbReference type="InterPro" id="IPR000182">
    <property type="entry name" value="GNAT_dom"/>
</dbReference>
<dbReference type="SUPFAM" id="SSF55729">
    <property type="entry name" value="Acyl-CoA N-acyltransferases (Nat)"/>
    <property type="match status" value="1"/>
</dbReference>
<evidence type="ECO:0000313" key="2">
    <source>
        <dbReference type="EMBL" id="MPM03874.1"/>
    </source>
</evidence>
<dbReference type="EMBL" id="VSSQ01000988">
    <property type="protein sequence ID" value="MPM03874.1"/>
    <property type="molecule type" value="Genomic_DNA"/>
</dbReference>
<reference evidence="2" key="1">
    <citation type="submission" date="2019-08" db="EMBL/GenBank/DDBJ databases">
        <authorList>
            <person name="Kucharzyk K."/>
            <person name="Murdoch R.W."/>
            <person name="Higgins S."/>
            <person name="Loffler F."/>
        </authorList>
    </citation>
    <scope>NUCLEOTIDE SEQUENCE</scope>
</reference>
<evidence type="ECO:0000259" key="1">
    <source>
        <dbReference type="PROSITE" id="PS51186"/>
    </source>
</evidence>
<accession>A0A644WNR7</accession>
<dbReference type="Gene3D" id="3.40.630.30">
    <property type="match status" value="1"/>
</dbReference>
<dbReference type="Pfam" id="PF00583">
    <property type="entry name" value="Acetyltransf_1"/>
    <property type="match status" value="1"/>
</dbReference>
<name>A0A644WNR7_9ZZZZ</name>
<dbReference type="PROSITE" id="PS51186">
    <property type="entry name" value="GNAT"/>
    <property type="match status" value="1"/>
</dbReference>